<evidence type="ECO:0000313" key="2">
    <source>
        <dbReference type="Proteomes" id="UP000245086"/>
    </source>
</evidence>
<dbReference type="EMBL" id="BFBR01000001">
    <property type="protein sequence ID" value="GBF56688.1"/>
    <property type="molecule type" value="Genomic_DNA"/>
</dbReference>
<dbReference type="PROSITE" id="PS51257">
    <property type="entry name" value="PROKAR_LIPOPROTEIN"/>
    <property type="match status" value="1"/>
</dbReference>
<organism evidence="1 2">
    <name type="scientific">Candidatus Phycosocius bacilliformis</name>
    <dbReference type="NCBI Taxonomy" id="1445552"/>
    <lineage>
        <taxon>Bacteria</taxon>
        <taxon>Pseudomonadati</taxon>
        <taxon>Pseudomonadota</taxon>
        <taxon>Alphaproteobacteria</taxon>
        <taxon>Caulobacterales</taxon>
        <taxon>Caulobacterales incertae sedis</taxon>
        <taxon>Candidatus Phycosocius</taxon>
    </lineage>
</organism>
<name>A0A2P2E6L4_9PROT</name>
<dbReference type="OrthoDB" id="8480109at2"/>
<reference evidence="1 2" key="1">
    <citation type="journal article" date="2018" name="Genome Announc.">
        <title>Draft Genome Sequence of "Candidatus Phycosocius bacilliformis," an Alphaproteobacterial Ectosymbiont of the Hydrocarbon-Producing Green Alga Botryococcus braunii.</title>
        <authorList>
            <person name="Tanabe Y."/>
            <person name="Yamaguchi H."/>
            <person name="Watanabe M.M."/>
        </authorList>
    </citation>
    <scope>NUCLEOTIDE SEQUENCE [LARGE SCALE GENOMIC DNA]</scope>
    <source>
        <strain evidence="1 2">BOTRYCO-2</strain>
    </source>
</reference>
<gene>
    <name evidence="1" type="primary">lptE</name>
    <name evidence="1" type="ORF">PbB2_00345</name>
</gene>
<comment type="caution">
    <text evidence="1">The sequence shown here is derived from an EMBL/GenBank/DDBJ whole genome shotgun (WGS) entry which is preliminary data.</text>
</comment>
<dbReference type="RefSeq" id="WP_108983552.1">
    <property type="nucleotide sequence ID" value="NZ_BFBR01000001.1"/>
</dbReference>
<protein>
    <submittedName>
        <fullName evidence="1">LPS-assembly lipoprotein LptE</fullName>
    </submittedName>
</protein>
<keyword evidence="1" id="KW-0449">Lipoprotein</keyword>
<dbReference type="InterPro" id="IPR007485">
    <property type="entry name" value="LPS_assembly_LptE"/>
</dbReference>
<accession>A0A2P2E6L4</accession>
<evidence type="ECO:0000313" key="1">
    <source>
        <dbReference type="EMBL" id="GBF56688.1"/>
    </source>
</evidence>
<sequence>MTRKAAIAAVSALTLLLVGCGFQPVYRTSGSGIGPVNIAPIEGRIGYYLRQELNRRAALEEERGADPRLLTVKLTRDFSPAAQGTDGISTRTELTVTVNYELAAAPPLPPVRGSLTTNVAYESLDQAYGDVALQADAEERLATQVADRIWLDLQRQVRAAR</sequence>
<dbReference type="Proteomes" id="UP000245086">
    <property type="component" value="Unassembled WGS sequence"/>
</dbReference>
<dbReference type="Gene3D" id="3.30.160.150">
    <property type="entry name" value="Lipoprotein like domain"/>
    <property type="match status" value="1"/>
</dbReference>
<dbReference type="GO" id="GO:0043165">
    <property type="term" value="P:Gram-negative-bacterium-type cell outer membrane assembly"/>
    <property type="evidence" value="ECO:0007669"/>
    <property type="project" value="InterPro"/>
</dbReference>
<keyword evidence="2" id="KW-1185">Reference proteome</keyword>
<dbReference type="GO" id="GO:0019867">
    <property type="term" value="C:outer membrane"/>
    <property type="evidence" value="ECO:0007669"/>
    <property type="project" value="InterPro"/>
</dbReference>
<dbReference type="Pfam" id="PF04390">
    <property type="entry name" value="LptE"/>
    <property type="match status" value="1"/>
</dbReference>
<dbReference type="AlphaFoldDB" id="A0A2P2E6L4"/>
<proteinExistence type="predicted"/>